<organism evidence="2 3">
    <name type="scientific">Anaerohalosphaera lusitana</name>
    <dbReference type="NCBI Taxonomy" id="1936003"/>
    <lineage>
        <taxon>Bacteria</taxon>
        <taxon>Pseudomonadati</taxon>
        <taxon>Planctomycetota</taxon>
        <taxon>Phycisphaerae</taxon>
        <taxon>Sedimentisphaerales</taxon>
        <taxon>Anaerohalosphaeraceae</taxon>
        <taxon>Anaerohalosphaera</taxon>
    </lineage>
</organism>
<dbReference type="STRING" id="1936003.STSP2_00522"/>
<dbReference type="RefSeq" id="WP_169852924.1">
    <property type="nucleotide sequence ID" value="NZ_CP019791.1"/>
</dbReference>
<dbReference type="KEGG" id="alus:STSP2_00522"/>
<protein>
    <submittedName>
        <fullName evidence="2">dCTP pyrophosphatase</fullName>
    </submittedName>
</protein>
<dbReference type="Gene3D" id="1.10.4010.10">
    <property type="entry name" value="Type II deoxyuridine triphosphatase"/>
    <property type="match status" value="2"/>
</dbReference>
<dbReference type="EMBL" id="CP019791">
    <property type="protein sequence ID" value="AQT67378.1"/>
    <property type="molecule type" value="Genomic_DNA"/>
</dbReference>
<dbReference type="InterPro" id="IPR014871">
    <property type="entry name" value="dUTPase/dCTP_pyrophosphatase"/>
</dbReference>
<sequence>MLKELFEKQAELNKRTGFDAKALRENWDPQYAGEWLNNYIAAMSNELEELRDSTYWKHWCKEAKKGERFKIHDLQNARVEVTDMLFFWISLAQCLGLDADDVYKLYQQKLGVNHSRQDDGYSMADKTEDDNKNIAI</sequence>
<dbReference type="CDD" id="cd11527">
    <property type="entry name" value="NTP-PPase_dUTPase"/>
    <property type="match status" value="1"/>
</dbReference>
<evidence type="ECO:0000313" key="2">
    <source>
        <dbReference type="EMBL" id="AQT67378.1"/>
    </source>
</evidence>
<evidence type="ECO:0000313" key="3">
    <source>
        <dbReference type="Proteomes" id="UP000189674"/>
    </source>
</evidence>
<dbReference type="SUPFAM" id="SSF101386">
    <property type="entry name" value="all-alpha NTP pyrophosphatases"/>
    <property type="match status" value="1"/>
</dbReference>
<dbReference type="AlphaFoldDB" id="A0A1U9NI01"/>
<accession>A0A1U9NI01</accession>
<dbReference type="Proteomes" id="UP000189674">
    <property type="component" value="Chromosome"/>
</dbReference>
<keyword evidence="3" id="KW-1185">Reference proteome</keyword>
<gene>
    <name evidence="2" type="ORF">STSP2_00522</name>
</gene>
<evidence type="ECO:0000256" key="1">
    <source>
        <dbReference type="SAM" id="MobiDB-lite"/>
    </source>
</evidence>
<proteinExistence type="predicted"/>
<name>A0A1U9NI01_9BACT</name>
<feature type="region of interest" description="Disordered" evidence="1">
    <location>
        <begin position="117"/>
        <end position="136"/>
    </location>
</feature>
<dbReference type="Pfam" id="PF08761">
    <property type="entry name" value="dUTPase_2"/>
    <property type="match status" value="1"/>
</dbReference>
<reference evidence="3" key="1">
    <citation type="submission" date="2017-02" db="EMBL/GenBank/DDBJ databases">
        <title>Comparative genomics and description of representatives of a novel lineage of planctomycetes thriving in anoxic sediments.</title>
        <authorList>
            <person name="Spring S."/>
            <person name="Bunk B."/>
            <person name="Sproer C."/>
        </authorList>
    </citation>
    <scope>NUCLEOTIDE SEQUENCE [LARGE SCALE GENOMIC DNA]</scope>
    <source>
        <strain evidence="3">ST-NAGAB-D1</strain>
    </source>
</reference>